<dbReference type="EMBL" id="KY322437">
    <property type="protein sequence ID" value="AUF82320.1"/>
    <property type="molecule type" value="Genomic_DNA"/>
</dbReference>
<feature type="domain" description="C3H1-type" evidence="6">
    <location>
        <begin position="92"/>
        <end position="117"/>
    </location>
</feature>
<protein>
    <submittedName>
        <fullName evidence="7">CCCH-type zinc finger domain-containing protein</fullName>
    </submittedName>
</protein>
<keyword evidence="1 5" id="KW-0479">Metal-binding</keyword>
<evidence type="ECO:0000313" key="7">
    <source>
        <dbReference type="EMBL" id="AUF82320.1"/>
    </source>
</evidence>
<keyword evidence="8" id="KW-1185">Reference proteome</keyword>
<evidence type="ECO:0000256" key="1">
    <source>
        <dbReference type="ARBA" id="ARBA00022723"/>
    </source>
</evidence>
<dbReference type="SMART" id="SM00356">
    <property type="entry name" value="ZnF_C3H1"/>
    <property type="match status" value="2"/>
</dbReference>
<dbReference type="InterPro" id="IPR000571">
    <property type="entry name" value="Znf_CCCH"/>
</dbReference>
<feature type="domain" description="C3H1-type" evidence="6">
    <location>
        <begin position="54"/>
        <end position="81"/>
    </location>
</feature>
<evidence type="ECO:0000259" key="6">
    <source>
        <dbReference type="PROSITE" id="PS50103"/>
    </source>
</evidence>
<dbReference type="Proteomes" id="UP000244773">
    <property type="component" value="Segment"/>
</dbReference>
<dbReference type="FunFam" id="4.10.1000.10:FF:000001">
    <property type="entry name" value="zinc finger CCCH domain-containing protein 15-like"/>
    <property type="match status" value="1"/>
</dbReference>
<keyword evidence="2" id="KW-0677">Repeat</keyword>
<dbReference type="PROSITE" id="PS50103">
    <property type="entry name" value="ZF_C3H1"/>
    <property type="match status" value="2"/>
</dbReference>
<proteinExistence type="predicted"/>
<evidence type="ECO:0000256" key="4">
    <source>
        <dbReference type="ARBA" id="ARBA00022833"/>
    </source>
</evidence>
<evidence type="ECO:0000256" key="3">
    <source>
        <dbReference type="ARBA" id="ARBA00022771"/>
    </source>
</evidence>
<dbReference type="SUPFAM" id="SSF90229">
    <property type="entry name" value="CCCH zinc finger"/>
    <property type="match status" value="2"/>
</dbReference>
<dbReference type="InterPro" id="IPR036855">
    <property type="entry name" value="Znf_CCCH_sf"/>
</dbReference>
<dbReference type="Pfam" id="PF00642">
    <property type="entry name" value="zf-CCCH"/>
    <property type="match status" value="2"/>
</dbReference>
<dbReference type="PANTHER" id="PTHR12547">
    <property type="entry name" value="CCCH ZINC FINGER/TIS11-RELATED"/>
    <property type="match status" value="1"/>
</dbReference>
<keyword evidence="4 5" id="KW-0862">Zinc</keyword>
<sequence>MLQLDNCHNKTSIIKAPAPIIEFSDVWSANIPFDTAWLKMPKRSKKTKIKNTHVKTEICKQYKEKGWCSYGNKCCFAHGYKELRHYVDIVPQYKTNLCKNYHKNGECPYGHKCLFIH</sequence>
<dbReference type="PANTHER" id="PTHR12547:SF18">
    <property type="entry name" value="PROTEIN TIS11"/>
    <property type="match status" value="1"/>
</dbReference>
<reference evidence="7" key="1">
    <citation type="journal article" date="2018" name="Virology">
        <title>A giant virus infecting green algae encodes key fermentation genes.</title>
        <authorList>
            <person name="Schvarcz C.R."/>
            <person name="Steward G.F."/>
        </authorList>
    </citation>
    <scope>NUCLEOTIDE SEQUENCE [LARGE SCALE GENOMIC DNA]</scope>
</reference>
<evidence type="ECO:0000256" key="5">
    <source>
        <dbReference type="PROSITE-ProRule" id="PRU00723"/>
    </source>
</evidence>
<feature type="zinc finger region" description="C3H1-type" evidence="5">
    <location>
        <begin position="54"/>
        <end position="81"/>
    </location>
</feature>
<dbReference type="InterPro" id="IPR045877">
    <property type="entry name" value="ZFP36-like"/>
</dbReference>
<feature type="zinc finger region" description="C3H1-type" evidence="5">
    <location>
        <begin position="92"/>
        <end position="117"/>
    </location>
</feature>
<gene>
    <name evidence="7" type="ORF">TetV_228</name>
</gene>
<keyword evidence="3 5" id="KW-0863">Zinc-finger</keyword>
<dbReference type="GO" id="GO:0003729">
    <property type="term" value="F:mRNA binding"/>
    <property type="evidence" value="ECO:0007669"/>
    <property type="project" value="InterPro"/>
</dbReference>
<accession>A0A2P0VN70</accession>
<evidence type="ECO:0000256" key="2">
    <source>
        <dbReference type="ARBA" id="ARBA00022737"/>
    </source>
</evidence>
<name>A0A2P0VN70_9VIRU</name>
<dbReference type="Gene3D" id="4.10.1000.10">
    <property type="entry name" value="Zinc finger, CCCH-type"/>
    <property type="match status" value="2"/>
</dbReference>
<organism evidence="7">
    <name type="scientific">Tetraselmis virus 1</name>
    <dbReference type="NCBI Taxonomy" id="2060617"/>
    <lineage>
        <taxon>Viruses</taxon>
        <taxon>Varidnaviria</taxon>
        <taxon>Bamfordvirae</taxon>
        <taxon>Nucleocytoviricota</taxon>
        <taxon>Megaviricetes</taxon>
        <taxon>Imitervirales</taxon>
        <taxon>Allomimiviridae</taxon>
        <taxon>Oceanusvirus</taxon>
        <taxon>Oceanusvirus kaneohense</taxon>
    </lineage>
</organism>
<dbReference type="GO" id="GO:0008270">
    <property type="term" value="F:zinc ion binding"/>
    <property type="evidence" value="ECO:0007669"/>
    <property type="project" value="UniProtKB-KW"/>
</dbReference>
<evidence type="ECO:0000313" key="8">
    <source>
        <dbReference type="Proteomes" id="UP000244773"/>
    </source>
</evidence>